<evidence type="ECO:0000256" key="9">
    <source>
        <dbReference type="ARBA" id="ARBA00023157"/>
    </source>
</evidence>
<dbReference type="Pfam" id="PF22810">
    <property type="entry name" value="LPMO_AA14"/>
    <property type="match status" value="1"/>
</dbReference>
<keyword evidence="14" id="KW-1185">Reference proteome</keyword>
<keyword evidence="10" id="KW-0325">Glycoprotein</keyword>
<evidence type="ECO:0000256" key="1">
    <source>
        <dbReference type="ARBA" id="ARBA00001973"/>
    </source>
</evidence>
<evidence type="ECO:0000256" key="11">
    <source>
        <dbReference type="ARBA" id="ARBA00046340"/>
    </source>
</evidence>
<accession>A0ABR3GJA5</accession>
<keyword evidence="5 12" id="KW-0732">Signal</keyword>
<evidence type="ECO:0000256" key="5">
    <source>
        <dbReference type="ARBA" id="ARBA00022729"/>
    </source>
</evidence>
<evidence type="ECO:0000256" key="2">
    <source>
        <dbReference type="ARBA" id="ARBA00004613"/>
    </source>
</evidence>
<name>A0ABR3GJA5_9PEZI</name>
<evidence type="ECO:0000256" key="8">
    <source>
        <dbReference type="ARBA" id="ARBA00023033"/>
    </source>
</evidence>
<feature type="signal peptide" evidence="12">
    <location>
        <begin position="1"/>
        <end position="16"/>
    </location>
</feature>
<evidence type="ECO:0000313" key="13">
    <source>
        <dbReference type="EMBL" id="KAL0636019.1"/>
    </source>
</evidence>
<evidence type="ECO:0000256" key="7">
    <source>
        <dbReference type="ARBA" id="ARBA00023008"/>
    </source>
</evidence>
<organism evidence="13 14">
    <name type="scientific">Discina gigas</name>
    <dbReference type="NCBI Taxonomy" id="1032678"/>
    <lineage>
        <taxon>Eukaryota</taxon>
        <taxon>Fungi</taxon>
        <taxon>Dikarya</taxon>
        <taxon>Ascomycota</taxon>
        <taxon>Pezizomycotina</taxon>
        <taxon>Pezizomycetes</taxon>
        <taxon>Pezizales</taxon>
        <taxon>Discinaceae</taxon>
        <taxon>Discina</taxon>
    </lineage>
</organism>
<comment type="similarity">
    <text evidence="11">Belongs to the polysaccharide monooxygenase AA14 family.</text>
</comment>
<gene>
    <name evidence="13" type="ORF">Q9L58_005048</name>
</gene>
<comment type="subcellular location">
    <subcellularLocation>
        <location evidence="2">Secreted</location>
    </subcellularLocation>
</comment>
<evidence type="ECO:0000256" key="4">
    <source>
        <dbReference type="ARBA" id="ARBA00022723"/>
    </source>
</evidence>
<keyword evidence="4" id="KW-0479">Metal-binding</keyword>
<feature type="chain" id="PRO_5045477405" evidence="12">
    <location>
        <begin position="17"/>
        <end position="315"/>
    </location>
</feature>
<dbReference type="InterPro" id="IPR054497">
    <property type="entry name" value="LPMO_AA14"/>
</dbReference>
<keyword evidence="9" id="KW-1015">Disulfide bond</keyword>
<evidence type="ECO:0000256" key="6">
    <source>
        <dbReference type="ARBA" id="ARBA00023002"/>
    </source>
</evidence>
<evidence type="ECO:0000256" key="3">
    <source>
        <dbReference type="ARBA" id="ARBA00022525"/>
    </source>
</evidence>
<keyword evidence="8" id="KW-0503">Monooxygenase</keyword>
<comment type="caution">
    <text evidence="13">The sequence shown here is derived from an EMBL/GenBank/DDBJ whole genome shotgun (WGS) entry which is preliminary data.</text>
</comment>
<keyword evidence="6" id="KW-0560">Oxidoreductase</keyword>
<dbReference type="EMBL" id="JBBBZM010000058">
    <property type="protein sequence ID" value="KAL0636019.1"/>
    <property type="molecule type" value="Genomic_DNA"/>
</dbReference>
<sequence length="315" mass="33097">MYSKALLLALLPTAFGHIGLWHPSAYDFNGDGYTLVVPMSGLSFNQWWFHGNLAKKPTGAPMSLPAGGSVTVELACNKAYTSYGNQGDGRTACPTDVGSYHAGNPIDPNQIMGCGLAIAYKSNANDVKQEDFAIFSINTNCVRDLKTVFSVPAKMPACPGGKCICAWFWQGQSSANEMYMTGFDCNVTGASSTVAIGKPAPPKYCANGGCVTGPKQPLYWANSNPNVVFSGDYYQKPSYNSKWGFQNGAQNDIFSGGNSPPVSNPPSQQTSFISLTTTAPAAAATCAWAGHCKGAACATDNDCSDSLICSGSKCS</sequence>
<proteinExistence type="inferred from homology"/>
<dbReference type="Gene3D" id="2.70.50.70">
    <property type="match status" value="1"/>
</dbReference>
<comment type="cofactor">
    <cofactor evidence="1">
        <name>Cu(2+)</name>
        <dbReference type="ChEBI" id="CHEBI:29036"/>
    </cofactor>
</comment>
<keyword evidence="7" id="KW-0186">Copper</keyword>
<reference evidence="13 14" key="1">
    <citation type="submission" date="2024-02" db="EMBL/GenBank/DDBJ databases">
        <title>Discinaceae phylogenomics.</title>
        <authorList>
            <person name="Dirks A.C."/>
            <person name="James T.Y."/>
        </authorList>
    </citation>
    <scope>NUCLEOTIDE SEQUENCE [LARGE SCALE GENOMIC DNA]</scope>
    <source>
        <strain evidence="13 14">ACD0624</strain>
    </source>
</reference>
<evidence type="ECO:0000256" key="10">
    <source>
        <dbReference type="ARBA" id="ARBA00023180"/>
    </source>
</evidence>
<evidence type="ECO:0000313" key="14">
    <source>
        <dbReference type="Proteomes" id="UP001447188"/>
    </source>
</evidence>
<evidence type="ECO:0000256" key="12">
    <source>
        <dbReference type="SAM" id="SignalP"/>
    </source>
</evidence>
<dbReference type="Proteomes" id="UP001447188">
    <property type="component" value="Unassembled WGS sequence"/>
</dbReference>
<protein>
    <submittedName>
        <fullName evidence="13">Uncharacterized protein</fullName>
    </submittedName>
</protein>
<keyword evidence="3" id="KW-0964">Secreted</keyword>